<keyword evidence="2" id="KW-1185">Reference proteome</keyword>
<proteinExistence type="predicted"/>
<dbReference type="AlphaFoldDB" id="A0A1R3JKA3"/>
<organism evidence="1 2">
    <name type="scientific">Corchorus olitorius</name>
    <dbReference type="NCBI Taxonomy" id="93759"/>
    <lineage>
        <taxon>Eukaryota</taxon>
        <taxon>Viridiplantae</taxon>
        <taxon>Streptophyta</taxon>
        <taxon>Embryophyta</taxon>
        <taxon>Tracheophyta</taxon>
        <taxon>Spermatophyta</taxon>
        <taxon>Magnoliopsida</taxon>
        <taxon>eudicotyledons</taxon>
        <taxon>Gunneridae</taxon>
        <taxon>Pentapetalae</taxon>
        <taxon>rosids</taxon>
        <taxon>malvids</taxon>
        <taxon>Malvales</taxon>
        <taxon>Malvaceae</taxon>
        <taxon>Grewioideae</taxon>
        <taxon>Apeibeae</taxon>
        <taxon>Corchorus</taxon>
    </lineage>
</organism>
<name>A0A1R3JKA3_9ROSI</name>
<dbReference type="EMBL" id="AWUE01015864">
    <property type="protein sequence ID" value="OMO95230.1"/>
    <property type="molecule type" value="Genomic_DNA"/>
</dbReference>
<protein>
    <submittedName>
        <fullName evidence="1">Uncharacterized protein</fullName>
    </submittedName>
</protein>
<accession>A0A1R3JKA3</accession>
<evidence type="ECO:0000313" key="1">
    <source>
        <dbReference type="EMBL" id="OMO95230.1"/>
    </source>
</evidence>
<dbReference type="Proteomes" id="UP000187203">
    <property type="component" value="Unassembled WGS sequence"/>
</dbReference>
<gene>
    <name evidence="1" type="ORF">COLO4_16028</name>
</gene>
<evidence type="ECO:0000313" key="2">
    <source>
        <dbReference type="Proteomes" id="UP000187203"/>
    </source>
</evidence>
<comment type="caution">
    <text evidence="1">The sequence shown here is derived from an EMBL/GenBank/DDBJ whole genome shotgun (WGS) entry which is preliminary data.</text>
</comment>
<sequence length="37" mass="4213">MMIKSSTALLVALSAEAPDLQMEFDGYCLHNRHFDEQ</sequence>
<reference evidence="2" key="1">
    <citation type="submission" date="2013-09" db="EMBL/GenBank/DDBJ databases">
        <title>Corchorus olitorius genome sequencing.</title>
        <authorList>
            <person name="Alam M."/>
            <person name="Haque M.S."/>
            <person name="Islam M.S."/>
            <person name="Emdad E.M."/>
            <person name="Islam M.M."/>
            <person name="Ahmed B."/>
            <person name="Halim A."/>
            <person name="Hossen Q.M.M."/>
            <person name="Hossain M.Z."/>
            <person name="Ahmed R."/>
            <person name="Khan M.M."/>
            <person name="Islam R."/>
            <person name="Rashid M.M."/>
            <person name="Khan S.A."/>
            <person name="Rahman M.S."/>
            <person name="Alam M."/>
            <person name="Yahiya A.S."/>
            <person name="Khan M.S."/>
            <person name="Azam M.S."/>
            <person name="Haque T."/>
            <person name="Lashkar M.Z.H."/>
            <person name="Akhand A.I."/>
            <person name="Morshed G."/>
            <person name="Roy S."/>
            <person name="Uddin K.S."/>
            <person name="Rabeya T."/>
            <person name="Hossain A.S."/>
            <person name="Chowdhury A."/>
            <person name="Snigdha A.R."/>
            <person name="Mortoza M.S."/>
            <person name="Matin S.A."/>
            <person name="Hoque S.M.E."/>
            <person name="Islam M.K."/>
            <person name="Roy D.K."/>
            <person name="Haider R."/>
            <person name="Moosa M.M."/>
            <person name="Elias S.M."/>
            <person name="Hasan A.M."/>
            <person name="Jahan S."/>
            <person name="Shafiuddin M."/>
            <person name="Mahmood N."/>
            <person name="Shommy N.S."/>
        </authorList>
    </citation>
    <scope>NUCLEOTIDE SEQUENCE [LARGE SCALE GENOMIC DNA]</scope>
    <source>
        <strain evidence="2">cv. O-4</strain>
    </source>
</reference>